<dbReference type="AlphaFoldDB" id="A0A0C3D8S9"/>
<dbReference type="InParanoid" id="A0A0C3D8S9"/>
<evidence type="ECO:0000313" key="1">
    <source>
        <dbReference type="EMBL" id="KIM57120.1"/>
    </source>
</evidence>
<evidence type="ECO:0000313" key="2">
    <source>
        <dbReference type="Proteomes" id="UP000053989"/>
    </source>
</evidence>
<reference evidence="1 2" key="1">
    <citation type="submission" date="2014-04" db="EMBL/GenBank/DDBJ databases">
        <authorList>
            <consortium name="DOE Joint Genome Institute"/>
            <person name="Kuo A."/>
            <person name="Kohler A."/>
            <person name="Nagy L.G."/>
            <person name="Floudas D."/>
            <person name="Copeland A."/>
            <person name="Barry K.W."/>
            <person name="Cichocki N."/>
            <person name="Veneault-Fourrey C."/>
            <person name="LaButti K."/>
            <person name="Lindquist E.A."/>
            <person name="Lipzen A."/>
            <person name="Lundell T."/>
            <person name="Morin E."/>
            <person name="Murat C."/>
            <person name="Sun H."/>
            <person name="Tunlid A."/>
            <person name="Henrissat B."/>
            <person name="Grigoriev I.V."/>
            <person name="Hibbett D.S."/>
            <person name="Martin F."/>
            <person name="Nordberg H.P."/>
            <person name="Cantor M.N."/>
            <person name="Hua S.X."/>
        </authorList>
    </citation>
    <scope>NUCLEOTIDE SEQUENCE [LARGE SCALE GENOMIC DNA]</scope>
    <source>
        <strain evidence="1 2">Foug A</strain>
    </source>
</reference>
<proteinExistence type="predicted"/>
<reference evidence="2" key="2">
    <citation type="submission" date="2015-01" db="EMBL/GenBank/DDBJ databases">
        <title>Evolutionary Origins and Diversification of the Mycorrhizal Mutualists.</title>
        <authorList>
            <consortium name="DOE Joint Genome Institute"/>
            <consortium name="Mycorrhizal Genomics Consortium"/>
            <person name="Kohler A."/>
            <person name="Kuo A."/>
            <person name="Nagy L.G."/>
            <person name="Floudas D."/>
            <person name="Copeland A."/>
            <person name="Barry K.W."/>
            <person name="Cichocki N."/>
            <person name="Veneault-Fourrey C."/>
            <person name="LaButti K."/>
            <person name="Lindquist E.A."/>
            <person name="Lipzen A."/>
            <person name="Lundell T."/>
            <person name="Morin E."/>
            <person name="Murat C."/>
            <person name="Riley R."/>
            <person name="Ohm R."/>
            <person name="Sun H."/>
            <person name="Tunlid A."/>
            <person name="Henrissat B."/>
            <person name="Grigoriev I.V."/>
            <person name="Hibbett D.S."/>
            <person name="Martin F."/>
        </authorList>
    </citation>
    <scope>NUCLEOTIDE SEQUENCE [LARGE SCALE GENOMIC DNA]</scope>
    <source>
        <strain evidence="2">Foug A</strain>
    </source>
</reference>
<dbReference type="EMBL" id="KN822105">
    <property type="protein sequence ID" value="KIM57120.1"/>
    <property type="molecule type" value="Genomic_DNA"/>
</dbReference>
<dbReference type="OrthoDB" id="2676001at2759"/>
<dbReference type="HOGENOM" id="CLU_158787_0_0_1"/>
<dbReference type="Proteomes" id="UP000053989">
    <property type="component" value="Unassembled WGS sequence"/>
</dbReference>
<accession>A0A0C3D8S9</accession>
<feature type="non-terminal residue" evidence="1">
    <location>
        <position position="81"/>
    </location>
</feature>
<sequence>VEIEFEGAGHVIRMDETVHERWRRRFGDGDGDVLMDEVAAKADNTFAPFASELDWHVAHWVVQEGIGHKLLDRLLAIPWVS</sequence>
<feature type="non-terminal residue" evidence="1">
    <location>
        <position position="1"/>
    </location>
</feature>
<protein>
    <submittedName>
        <fullName evidence="1">Uncharacterized protein</fullName>
    </submittedName>
</protein>
<name>A0A0C3D8S9_9AGAM</name>
<gene>
    <name evidence="1" type="ORF">SCLCIDRAFT_96312</name>
</gene>
<organism evidence="1 2">
    <name type="scientific">Scleroderma citrinum Foug A</name>
    <dbReference type="NCBI Taxonomy" id="1036808"/>
    <lineage>
        <taxon>Eukaryota</taxon>
        <taxon>Fungi</taxon>
        <taxon>Dikarya</taxon>
        <taxon>Basidiomycota</taxon>
        <taxon>Agaricomycotina</taxon>
        <taxon>Agaricomycetes</taxon>
        <taxon>Agaricomycetidae</taxon>
        <taxon>Boletales</taxon>
        <taxon>Sclerodermatineae</taxon>
        <taxon>Sclerodermataceae</taxon>
        <taxon>Scleroderma</taxon>
    </lineage>
</organism>
<keyword evidence="2" id="KW-1185">Reference proteome</keyword>